<dbReference type="Pfam" id="PF00069">
    <property type="entry name" value="Pkinase"/>
    <property type="match status" value="1"/>
</dbReference>
<organism evidence="12 14">
    <name type="scientific">Microthlaspi erraticum</name>
    <dbReference type="NCBI Taxonomy" id="1685480"/>
    <lineage>
        <taxon>Eukaryota</taxon>
        <taxon>Viridiplantae</taxon>
        <taxon>Streptophyta</taxon>
        <taxon>Embryophyta</taxon>
        <taxon>Tracheophyta</taxon>
        <taxon>Spermatophyta</taxon>
        <taxon>Magnoliopsida</taxon>
        <taxon>eudicotyledons</taxon>
        <taxon>Gunneridae</taxon>
        <taxon>Pentapetalae</taxon>
        <taxon>rosids</taxon>
        <taxon>malvids</taxon>
        <taxon>Brassicales</taxon>
        <taxon>Brassicaceae</taxon>
        <taxon>Coluteocarpeae</taxon>
        <taxon>Microthlaspi</taxon>
    </lineage>
</organism>
<dbReference type="Gene3D" id="1.10.510.10">
    <property type="entry name" value="Transferase(Phosphotransferase) domain 1"/>
    <property type="match status" value="1"/>
</dbReference>
<dbReference type="InterPro" id="IPR017441">
    <property type="entry name" value="Protein_kinase_ATP_BS"/>
</dbReference>
<evidence type="ECO:0000256" key="1">
    <source>
        <dbReference type="ARBA" id="ARBA00022527"/>
    </source>
</evidence>
<feature type="domain" description="Protein kinase" evidence="10">
    <location>
        <begin position="155"/>
        <end position="440"/>
    </location>
</feature>
<feature type="binding site" evidence="6">
    <location>
        <position position="184"/>
    </location>
    <ligand>
        <name>ATP</name>
        <dbReference type="ChEBI" id="CHEBI:30616"/>
    </ligand>
</feature>
<keyword evidence="9" id="KW-0472">Membrane</keyword>
<dbReference type="FunFam" id="1.10.510.10:FF:000051">
    <property type="entry name" value="Receptor-like serine/threonine-protein kinase ALE2"/>
    <property type="match status" value="1"/>
</dbReference>
<keyword evidence="5 6" id="KW-0067">ATP-binding</keyword>
<name>A0A6D2JB74_9BRAS</name>
<dbReference type="PANTHER" id="PTHR47989:SF2">
    <property type="entry name" value="SERINE_THREONINE-PROTEIN KINASE PBL7-RELATED"/>
    <property type="match status" value="1"/>
</dbReference>
<protein>
    <recommendedName>
        <fullName evidence="10">Protein kinase domain-containing protein</fullName>
    </recommendedName>
</protein>
<dbReference type="PANTHER" id="PTHR47989">
    <property type="entry name" value="OS01G0750732 PROTEIN"/>
    <property type="match status" value="1"/>
</dbReference>
<evidence type="ECO:0000313" key="13">
    <source>
        <dbReference type="EMBL" id="CAA7060781.1"/>
    </source>
</evidence>
<dbReference type="EMBL" id="CACVBM020001839">
    <property type="protein sequence ID" value="CAA7060781.1"/>
    <property type="molecule type" value="Genomic_DNA"/>
</dbReference>
<dbReference type="PROSITE" id="PS00107">
    <property type="entry name" value="PROTEIN_KINASE_ATP"/>
    <property type="match status" value="1"/>
</dbReference>
<evidence type="ECO:0000259" key="10">
    <source>
        <dbReference type="PROSITE" id="PS50011"/>
    </source>
</evidence>
<dbReference type="SUPFAM" id="SSF56112">
    <property type="entry name" value="Protein kinase-like (PK-like)"/>
    <property type="match status" value="1"/>
</dbReference>
<keyword evidence="9" id="KW-1133">Transmembrane helix</keyword>
<dbReference type="InterPro" id="IPR008271">
    <property type="entry name" value="Ser/Thr_kinase_AS"/>
</dbReference>
<keyword evidence="4" id="KW-0418">Kinase</keyword>
<keyword evidence="14" id="KW-1185">Reference proteome</keyword>
<proteinExistence type="inferred from homology"/>
<comment type="similarity">
    <text evidence="7">Belongs to the protein kinase superfamily.</text>
</comment>
<dbReference type="InterPro" id="IPR000719">
    <property type="entry name" value="Prot_kinase_dom"/>
</dbReference>
<keyword evidence="9" id="KW-0812">Transmembrane</keyword>
<keyword evidence="2" id="KW-0808">Transferase</keyword>
<evidence type="ECO:0000256" key="9">
    <source>
        <dbReference type="SAM" id="Phobius"/>
    </source>
</evidence>
<dbReference type="PROSITE" id="PS50011">
    <property type="entry name" value="PROTEIN_KINASE_DOM"/>
    <property type="match status" value="1"/>
</dbReference>
<dbReference type="EMBL" id="CACVBM020000512">
    <property type="protein sequence ID" value="CAA7020039.1"/>
    <property type="molecule type" value="Genomic_DNA"/>
</dbReference>
<dbReference type="OrthoDB" id="4062651at2759"/>
<dbReference type="Gene3D" id="3.30.200.20">
    <property type="entry name" value="Phosphorylase Kinase, domain 1"/>
    <property type="match status" value="1"/>
</dbReference>
<feature type="region of interest" description="Disordered" evidence="8">
    <location>
        <begin position="8"/>
        <end position="33"/>
    </location>
</feature>
<reference evidence="12 14" key="1">
    <citation type="submission" date="2020-01" db="EMBL/GenBank/DDBJ databases">
        <authorList>
            <person name="Mishra B."/>
        </authorList>
    </citation>
    <scope>NUCLEOTIDE SEQUENCE [LARGE SCALE GENOMIC DNA]</scope>
</reference>
<evidence type="ECO:0000313" key="11">
    <source>
        <dbReference type="EMBL" id="CAA7020039.1"/>
    </source>
</evidence>
<keyword evidence="1 7" id="KW-0723">Serine/threonine-protein kinase</keyword>
<sequence length="469" mass="52638">MDTTLIVKTKNESHSNHHHHPSSSFDHKTPSSQEQHQNGLISINAVIIIVISIISIFIIFAILLIILLLHRLKSARDKAKHVDCKESCSIINNGGPSTSYSYTSSPDDIKRDCLYSRKPTSFRQLPQQTKSCRRSRAEGVEVYTYKELEIATNNFSEDRKIGGGEYGDVYKGVLNDGTVAAIKKLHMLNHNGSNQKHEDRSFRLEVDLLSRLQCPYVVELVGYCADQNHRILIFEYMPNGTLEQHLHGHNCKNVKDESQPLDWGTRLRIALDCARALEFLHENAVTAVIHRDFKCTNILLDQDNRAKVSDFGLAKTGSDKLNGQVSTRVLGTTGYLAPEYASTGKLTTKSDVYSYGIVLLQLLTGHKPIDSRRPSGQDVLVSWALPRLTNREKVSEMVDPTIEGQYSLKDLIQVAAIAAMCVQPEPDYRPLMTDVVHSLIPLVKAYNQSSVSSRIHSRRESLSYDDVVQ</sequence>
<dbReference type="AlphaFoldDB" id="A0A6D2JB74"/>
<evidence type="ECO:0000256" key="2">
    <source>
        <dbReference type="ARBA" id="ARBA00022679"/>
    </source>
</evidence>
<dbReference type="GO" id="GO:0005524">
    <property type="term" value="F:ATP binding"/>
    <property type="evidence" value="ECO:0007669"/>
    <property type="project" value="UniProtKB-UniRule"/>
</dbReference>
<dbReference type="InterPro" id="IPR011009">
    <property type="entry name" value="Kinase-like_dom_sf"/>
</dbReference>
<evidence type="ECO:0000313" key="14">
    <source>
        <dbReference type="Proteomes" id="UP000467841"/>
    </source>
</evidence>
<evidence type="ECO:0000256" key="3">
    <source>
        <dbReference type="ARBA" id="ARBA00022741"/>
    </source>
</evidence>
<dbReference type="PROSITE" id="PS00108">
    <property type="entry name" value="PROTEIN_KINASE_ST"/>
    <property type="match status" value="1"/>
</dbReference>
<evidence type="ECO:0000256" key="8">
    <source>
        <dbReference type="SAM" id="MobiDB-lite"/>
    </source>
</evidence>
<evidence type="ECO:0000256" key="6">
    <source>
        <dbReference type="PROSITE-ProRule" id="PRU10141"/>
    </source>
</evidence>
<dbReference type="Proteomes" id="UP000467841">
    <property type="component" value="Unassembled WGS sequence"/>
</dbReference>
<feature type="transmembrane region" description="Helical" evidence="9">
    <location>
        <begin position="41"/>
        <end position="69"/>
    </location>
</feature>
<gene>
    <name evidence="12" type="ORF">MERR_LOCUS24445</name>
    <name evidence="13" type="ORF">MERR_LOCUS48017</name>
    <name evidence="11" type="ORF">MERR_LOCUS7274</name>
</gene>
<evidence type="ECO:0000256" key="4">
    <source>
        <dbReference type="ARBA" id="ARBA00022777"/>
    </source>
</evidence>
<evidence type="ECO:0000256" key="5">
    <source>
        <dbReference type="ARBA" id="ARBA00022840"/>
    </source>
</evidence>
<dbReference type="GO" id="GO:0004674">
    <property type="term" value="F:protein serine/threonine kinase activity"/>
    <property type="evidence" value="ECO:0007669"/>
    <property type="project" value="UniProtKB-KW"/>
</dbReference>
<keyword evidence="3 6" id="KW-0547">Nucleotide-binding</keyword>
<evidence type="ECO:0000313" key="12">
    <source>
        <dbReference type="EMBL" id="CAA7037210.1"/>
    </source>
</evidence>
<evidence type="ECO:0000256" key="7">
    <source>
        <dbReference type="RuleBase" id="RU000304"/>
    </source>
</evidence>
<dbReference type="CDD" id="cd14066">
    <property type="entry name" value="STKc_IRAK"/>
    <property type="match status" value="1"/>
</dbReference>
<dbReference type="EMBL" id="CACVBM020001173">
    <property type="protein sequence ID" value="CAA7037210.1"/>
    <property type="molecule type" value="Genomic_DNA"/>
</dbReference>
<accession>A0A6D2JB74</accession>